<dbReference type="Pfam" id="PF11806">
    <property type="entry name" value="Enterochelin_N"/>
    <property type="match status" value="1"/>
</dbReference>
<dbReference type="PATRIC" id="fig|1348662.3.peg.945"/>
<dbReference type="GO" id="GO:0005506">
    <property type="term" value="F:iron ion binding"/>
    <property type="evidence" value="ECO:0007669"/>
    <property type="project" value="InterPro"/>
</dbReference>
<dbReference type="InterPro" id="IPR050583">
    <property type="entry name" value="Mycobacterial_A85_antigen"/>
</dbReference>
<sequence length="420" mass="46228">MTARVVVPQWWAEALAQPSMEVARHLYALEPWGGAPPPSVRSFSDGIAYATLSVLAWRPGAQQVLLHVSNATDAHREDFRPWLMQRLPGTPLFALTVEVPADAIVSYRIADVTGLPYDIGGTRAGWKKVHELGVPDEHNSHRIRTPLGGDASVWYGPDAPWNGWAATEAEQAVVDPAAEAHCPWVVVERGGLRFDVLPGDERVVVLYDGQFLRSHRLDRAMAAEGLGHTVVLVDCGTFDQRRDILTVPDRAAQVTREALAAAREVNRSWQVHDYACEQTCEQAYVIAGQSYGALAVATLCAHYPGLTRAGLAQSGSYWFDPAEDPSARGSTQGHPGSCEGLLLRQLRQGLGEVDTPMIIQVGSEEGGMRSLSQAYFEVLQSRRAPHVIYREVRGGHDYAWWRHGIIDALKQFDAFFADQH</sequence>
<dbReference type="GO" id="GO:0006826">
    <property type="term" value="P:iron ion transport"/>
    <property type="evidence" value="ECO:0007669"/>
    <property type="project" value="InterPro"/>
</dbReference>
<dbReference type="PANTHER" id="PTHR48098">
    <property type="entry name" value="ENTEROCHELIN ESTERASE-RELATED"/>
    <property type="match status" value="1"/>
</dbReference>
<name>U3GY57_9CORY</name>
<evidence type="ECO:0000259" key="5">
    <source>
        <dbReference type="Pfam" id="PF11806"/>
    </source>
</evidence>
<dbReference type="GO" id="GO:0005737">
    <property type="term" value="C:cytoplasm"/>
    <property type="evidence" value="ECO:0007669"/>
    <property type="project" value="UniProtKB-SubCell"/>
</dbReference>
<dbReference type="InterPro" id="IPR014756">
    <property type="entry name" value="Ig_E-set"/>
</dbReference>
<dbReference type="SUPFAM" id="SSF53474">
    <property type="entry name" value="alpha/beta-Hydrolases"/>
    <property type="match status" value="1"/>
</dbReference>
<dbReference type="AlphaFoldDB" id="U3GY57"/>
<dbReference type="PANTHER" id="PTHR48098:SF3">
    <property type="entry name" value="IRON(III) ENTEROBACTIN ESTERASE"/>
    <property type="match status" value="1"/>
</dbReference>
<protein>
    <recommendedName>
        <fullName evidence="5">Enterochelin esterase N-terminal domain-containing protein</fullName>
    </recommendedName>
</protein>
<comment type="similarity">
    <text evidence="4">Belongs to the Fes family.</text>
</comment>
<dbReference type="HOGENOM" id="CLU_024314_4_0_11"/>
<dbReference type="RefSeq" id="WP_020976253.1">
    <property type="nucleotide sequence ID" value="NC_022198.1"/>
</dbReference>
<dbReference type="Gene3D" id="2.60.40.10">
    <property type="entry name" value="Immunoglobulins"/>
    <property type="match status" value="1"/>
</dbReference>
<keyword evidence="3" id="KW-0378">Hydrolase</keyword>
<keyword evidence="2" id="KW-0963">Cytoplasm</keyword>
<dbReference type="GO" id="GO:0005975">
    <property type="term" value="P:carbohydrate metabolic process"/>
    <property type="evidence" value="ECO:0007669"/>
    <property type="project" value="UniProtKB-ARBA"/>
</dbReference>
<dbReference type="GeneID" id="78249748"/>
<comment type="subcellular location">
    <subcellularLocation>
        <location evidence="1">Cytoplasm</location>
    </subcellularLocation>
</comment>
<dbReference type="InterPro" id="IPR021764">
    <property type="entry name" value="Enterochelin_esterase_N"/>
</dbReference>
<dbReference type="SUPFAM" id="SSF81296">
    <property type="entry name" value="E set domains"/>
    <property type="match status" value="1"/>
</dbReference>
<evidence type="ECO:0000256" key="1">
    <source>
        <dbReference type="ARBA" id="ARBA00004496"/>
    </source>
</evidence>
<gene>
    <name evidence="6" type="ORF">CARG_04810</name>
</gene>
<dbReference type="Gene3D" id="3.40.50.1820">
    <property type="entry name" value="alpha/beta hydrolase"/>
    <property type="match status" value="1"/>
</dbReference>
<dbReference type="KEGG" id="caz:CARG_04810"/>
<evidence type="ECO:0000313" key="7">
    <source>
        <dbReference type="Proteomes" id="UP000016943"/>
    </source>
</evidence>
<accession>U3GY57</accession>
<dbReference type="GO" id="GO:0008849">
    <property type="term" value="F:enterochelin esterase activity"/>
    <property type="evidence" value="ECO:0007669"/>
    <property type="project" value="InterPro"/>
</dbReference>
<dbReference type="InterPro" id="IPR013783">
    <property type="entry name" value="Ig-like_fold"/>
</dbReference>
<evidence type="ECO:0000256" key="2">
    <source>
        <dbReference type="ARBA" id="ARBA00022490"/>
    </source>
</evidence>
<dbReference type="eggNOG" id="COG2382">
    <property type="taxonomic scope" value="Bacteria"/>
</dbReference>
<proteinExistence type="inferred from homology"/>
<dbReference type="InterPro" id="IPR029058">
    <property type="entry name" value="AB_hydrolase_fold"/>
</dbReference>
<evidence type="ECO:0000313" key="6">
    <source>
        <dbReference type="EMBL" id="AGU15101.1"/>
    </source>
</evidence>
<keyword evidence="7" id="KW-1185">Reference proteome</keyword>
<dbReference type="Proteomes" id="UP000016943">
    <property type="component" value="Chromosome"/>
</dbReference>
<dbReference type="STRING" id="1348662.CARG_04810"/>
<organism evidence="6 7">
    <name type="scientific">Corynebacterium argentoratense DSM 44202</name>
    <dbReference type="NCBI Taxonomy" id="1348662"/>
    <lineage>
        <taxon>Bacteria</taxon>
        <taxon>Bacillati</taxon>
        <taxon>Actinomycetota</taxon>
        <taxon>Actinomycetes</taxon>
        <taxon>Mycobacteriales</taxon>
        <taxon>Corynebacteriaceae</taxon>
        <taxon>Corynebacterium</taxon>
    </lineage>
</organism>
<reference evidence="6 7" key="1">
    <citation type="journal article" date="2013" name="Genome Announc.">
        <title>Whole-Genome Sequence of the Clinical Strain Corynebacterium argentoratense DSM 44202, Isolated from a Human Throat Specimen.</title>
        <authorList>
            <person name="Bomholt C."/>
            <person name="Glaub A."/>
            <person name="Gravermann K."/>
            <person name="Albersmeier A."/>
            <person name="Brinkrolf K."/>
            <person name="Ruckert C."/>
            <person name="Tauch A."/>
        </authorList>
    </citation>
    <scope>NUCLEOTIDE SEQUENCE [LARGE SCALE GENOMIC DNA]</scope>
    <source>
        <strain evidence="6">DSM 44202</strain>
    </source>
</reference>
<dbReference type="EMBL" id="CP006365">
    <property type="protein sequence ID" value="AGU15101.1"/>
    <property type="molecule type" value="Genomic_DNA"/>
</dbReference>
<evidence type="ECO:0000256" key="4">
    <source>
        <dbReference type="ARBA" id="ARBA00024201"/>
    </source>
</evidence>
<dbReference type="OrthoDB" id="9775130at2"/>
<evidence type="ECO:0000256" key="3">
    <source>
        <dbReference type="ARBA" id="ARBA00022801"/>
    </source>
</evidence>
<feature type="domain" description="Enterochelin esterase N-terminal" evidence="5">
    <location>
        <begin position="57"/>
        <end position="163"/>
    </location>
</feature>